<accession>A0A450RZG6</accession>
<name>A0A450RZG6_9GAMM</name>
<proteinExistence type="predicted"/>
<evidence type="ECO:0000313" key="1">
    <source>
        <dbReference type="EMBL" id="VFJ44651.1"/>
    </source>
</evidence>
<dbReference type="EMBL" id="CAADFL010000007">
    <property type="protein sequence ID" value="VFK05948.1"/>
    <property type="molecule type" value="Genomic_DNA"/>
</dbReference>
<dbReference type="EMBL" id="CAADEZ010000020">
    <property type="protein sequence ID" value="VFJ44651.1"/>
    <property type="molecule type" value="Genomic_DNA"/>
</dbReference>
<dbReference type="EMBL" id="CAADFA010000018">
    <property type="protein sequence ID" value="VFJ44956.1"/>
    <property type="molecule type" value="Genomic_DNA"/>
</dbReference>
<organism evidence="1">
    <name type="scientific">Candidatus Kentrum sp. FM</name>
    <dbReference type="NCBI Taxonomy" id="2126340"/>
    <lineage>
        <taxon>Bacteria</taxon>
        <taxon>Pseudomonadati</taxon>
        <taxon>Pseudomonadota</taxon>
        <taxon>Gammaproteobacteria</taxon>
        <taxon>Candidatus Kentrum</taxon>
    </lineage>
</organism>
<evidence type="ECO:0000313" key="2">
    <source>
        <dbReference type="EMBL" id="VFJ44956.1"/>
    </source>
</evidence>
<evidence type="ECO:0000313" key="3">
    <source>
        <dbReference type="EMBL" id="VFK05948.1"/>
    </source>
</evidence>
<dbReference type="AlphaFoldDB" id="A0A450RZG6"/>
<reference evidence="1" key="1">
    <citation type="submission" date="2019-02" db="EMBL/GenBank/DDBJ databases">
        <authorList>
            <person name="Gruber-Vodicka R. H."/>
            <person name="Seah K. B. B."/>
        </authorList>
    </citation>
    <scope>NUCLEOTIDE SEQUENCE</scope>
    <source>
        <strain evidence="1">BECK_BZ163</strain>
        <strain evidence="3">BECK_BZ164</strain>
        <strain evidence="2">BECK_BZ165</strain>
    </source>
</reference>
<protein>
    <submittedName>
        <fullName evidence="1">Uncharacterized protein</fullName>
    </submittedName>
</protein>
<sequence length="86" mass="10407">MRLRFRFPSRRIPKPGRLLAGILQGTPLRFFDRFVEDFPGRKLTRENATRGVGISQLQAVNFVHEEREFDPRRTRRNTKKKYEKYR</sequence>
<gene>
    <name evidence="1" type="ORF">BECKFM1743A_GA0114220_100203</name>
    <name evidence="3" type="ORF">BECKFM1743B_GA0114221_100079</name>
    <name evidence="2" type="ORF">BECKFM1743C_GA0114222_100184</name>
</gene>